<protein>
    <submittedName>
        <fullName evidence="1">Uncharacterized protein</fullName>
    </submittedName>
</protein>
<accession>A0A1H5WG10</accession>
<name>A0A1H5WG10_9FLAO</name>
<organism evidence="1 2">
    <name type="scientific">Flavobacterium urumqiense</name>
    <dbReference type="NCBI Taxonomy" id="935224"/>
    <lineage>
        <taxon>Bacteria</taxon>
        <taxon>Pseudomonadati</taxon>
        <taxon>Bacteroidota</taxon>
        <taxon>Flavobacteriia</taxon>
        <taxon>Flavobacteriales</taxon>
        <taxon>Flavobacteriaceae</taxon>
        <taxon>Flavobacterium</taxon>
    </lineage>
</organism>
<reference evidence="2" key="1">
    <citation type="submission" date="2016-10" db="EMBL/GenBank/DDBJ databases">
        <authorList>
            <person name="Varghese N."/>
            <person name="Submissions S."/>
        </authorList>
    </citation>
    <scope>NUCLEOTIDE SEQUENCE [LARGE SCALE GENOMIC DNA]</scope>
    <source>
        <strain evidence="2">CGMCC 1.9230</strain>
    </source>
</reference>
<proteinExistence type="predicted"/>
<evidence type="ECO:0000313" key="1">
    <source>
        <dbReference type="EMBL" id="SEF98288.1"/>
    </source>
</evidence>
<gene>
    <name evidence="1" type="ORF">SAMN04488130_104170</name>
</gene>
<keyword evidence="2" id="KW-1185">Reference proteome</keyword>
<dbReference type="EMBL" id="FNVP01000004">
    <property type="protein sequence ID" value="SEF98288.1"/>
    <property type="molecule type" value="Genomic_DNA"/>
</dbReference>
<dbReference type="Proteomes" id="UP000236737">
    <property type="component" value="Unassembled WGS sequence"/>
</dbReference>
<dbReference type="AlphaFoldDB" id="A0A1H5WG10"/>
<sequence>MLICDVEKIGFIEIRITGSKGNIELSPDNYDIREIISILENAENLLYPGDKKDRPTISYNIQQGSVKHILKTSIQFIIGFNAIIGQVNEVEDIDFLDISTAKAFENIQNIAIKKDYTFSIKTSLENTNEVKVDRTTRYFRTEAIWADAEFYFYGKVTNAGGKDKANIHILTSESGTIRIQTPISFLEEYEENLLYKTLGIRAMGKQHSSTGEIDTSTLKFIELIDYHPKYDDSYLKNLRDKARKSWLNSIDPDIWLKEIRGGYDA</sequence>
<evidence type="ECO:0000313" key="2">
    <source>
        <dbReference type="Proteomes" id="UP000236737"/>
    </source>
</evidence>